<dbReference type="GeneID" id="6085909"/>
<organism evidence="2">
    <name type="scientific">Laccaria bicolor (strain S238N-H82 / ATCC MYA-4686)</name>
    <name type="common">Bicoloured deceiver</name>
    <name type="synonym">Laccaria laccata var. bicolor</name>
    <dbReference type="NCBI Taxonomy" id="486041"/>
    <lineage>
        <taxon>Eukaryota</taxon>
        <taxon>Fungi</taxon>
        <taxon>Dikarya</taxon>
        <taxon>Basidiomycota</taxon>
        <taxon>Agaricomycotina</taxon>
        <taxon>Agaricomycetes</taxon>
        <taxon>Agaricomycetidae</taxon>
        <taxon>Agaricales</taxon>
        <taxon>Agaricineae</taxon>
        <taxon>Hydnangiaceae</taxon>
        <taxon>Laccaria</taxon>
    </lineage>
</organism>
<evidence type="ECO:0000313" key="2">
    <source>
        <dbReference type="Proteomes" id="UP000001194"/>
    </source>
</evidence>
<dbReference type="AlphaFoldDB" id="B0E230"/>
<protein>
    <submittedName>
        <fullName evidence="1">Predicted protein</fullName>
    </submittedName>
</protein>
<proteinExistence type="predicted"/>
<dbReference type="HOGENOM" id="CLU_3069111_0_0_1"/>
<name>B0E230_LACBS</name>
<reference evidence="1 2" key="1">
    <citation type="journal article" date="2008" name="Nature">
        <title>The genome of Laccaria bicolor provides insights into mycorrhizal symbiosis.</title>
        <authorList>
            <person name="Martin F."/>
            <person name="Aerts A."/>
            <person name="Ahren D."/>
            <person name="Brun A."/>
            <person name="Danchin E.G.J."/>
            <person name="Duchaussoy F."/>
            <person name="Gibon J."/>
            <person name="Kohler A."/>
            <person name="Lindquist E."/>
            <person name="Pereda V."/>
            <person name="Salamov A."/>
            <person name="Shapiro H.J."/>
            <person name="Wuyts J."/>
            <person name="Blaudez D."/>
            <person name="Buee M."/>
            <person name="Brokstein P."/>
            <person name="Canbaeck B."/>
            <person name="Cohen D."/>
            <person name="Courty P.E."/>
            <person name="Coutinho P.M."/>
            <person name="Delaruelle C."/>
            <person name="Detter J.C."/>
            <person name="Deveau A."/>
            <person name="DiFazio S."/>
            <person name="Duplessis S."/>
            <person name="Fraissinet-Tachet L."/>
            <person name="Lucic E."/>
            <person name="Frey-Klett P."/>
            <person name="Fourrey C."/>
            <person name="Feussner I."/>
            <person name="Gay G."/>
            <person name="Grimwood J."/>
            <person name="Hoegger P.J."/>
            <person name="Jain P."/>
            <person name="Kilaru S."/>
            <person name="Labbe J."/>
            <person name="Lin Y.C."/>
            <person name="Legue V."/>
            <person name="Le Tacon F."/>
            <person name="Marmeisse R."/>
            <person name="Melayah D."/>
            <person name="Montanini B."/>
            <person name="Muratet M."/>
            <person name="Nehls U."/>
            <person name="Niculita-Hirzel H."/>
            <person name="Oudot-Le Secq M.P."/>
            <person name="Peter M."/>
            <person name="Quesneville H."/>
            <person name="Rajashekar B."/>
            <person name="Reich M."/>
            <person name="Rouhier N."/>
            <person name="Schmutz J."/>
            <person name="Yin T."/>
            <person name="Chalot M."/>
            <person name="Henrissat B."/>
            <person name="Kuees U."/>
            <person name="Lucas S."/>
            <person name="Van de Peer Y."/>
            <person name="Podila G.K."/>
            <person name="Polle A."/>
            <person name="Pukkila P.J."/>
            <person name="Richardson P.M."/>
            <person name="Rouze P."/>
            <person name="Sanders I.R."/>
            <person name="Stajich J.E."/>
            <person name="Tunlid A."/>
            <person name="Tuskan G."/>
            <person name="Grigoriev I.V."/>
        </authorList>
    </citation>
    <scope>NUCLEOTIDE SEQUENCE [LARGE SCALE GENOMIC DNA]</scope>
    <source>
        <strain evidence="2">S238N-H82 / ATCC MYA-4686</strain>
    </source>
</reference>
<dbReference type="Proteomes" id="UP000001194">
    <property type="component" value="Unassembled WGS sequence"/>
</dbReference>
<sequence length="53" mass="6014">MRHGGSTLPYKRGRTWRVSNYVSAAQSSATLCIISTCRRLTTVIRLPDYIIDK</sequence>
<dbReference type="KEGG" id="lbc:LACBIDRAFT_317629"/>
<evidence type="ECO:0000313" key="1">
    <source>
        <dbReference type="EMBL" id="EDQ99124.1"/>
    </source>
</evidence>
<dbReference type="RefSeq" id="XP_001890257.1">
    <property type="nucleotide sequence ID" value="XM_001890222.1"/>
</dbReference>
<gene>
    <name evidence="1" type="ORF">LACBIDRAFT_317629</name>
</gene>
<keyword evidence="2" id="KW-1185">Reference proteome</keyword>
<dbReference type="EMBL" id="DS547173">
    <property type="protein sequence ID" value="EDQ99124.1"/>
    <property type="molecule type" value="Genomic_DNA"/>
</dbReference>
<dbReference type="InParanoid" id="B0E230"/>
<accession>B0E230</accession>